<name>A0A7I7RY01_9MYCO</name>
<organism evidence="8 9">
    <name type="scientific">Mycolicibacterium arabiense</name>
    <dbReference type="NCBI Taxonomy" id="1286181"/>
    <lineage>
        <taxon>Bacteria</taxon>
        <taxon>Bacillati</taxon>
        <taxon>Actinomycetota</taxon>
        <taxon>Actinomycetes</taxon>
        <taxon>Mycobacteriales</taxon>
        <taxon>Mycobacteriaceae</taxon>
        <taxon>Mycolicibacterium</taxon>
    </lineage>
</organism>
<gene>
    <name evidence="8" type="ORF">MARA_29720</name>
</gene>
<dbReference type="GO" id="GO:0030976">
    <property type="term" value="F:thiamine pyrophosphate binding"/>
    <property type="evidence" value="ECO:0007669"/>
    <property type="project" value="InterPro"/>
</dbReference>
<accession>A0A7I7RY01</accession>
<dbReference type="KEGG" id="marz:MARA_29720"/>
<dbReference type="NCBIfam" id="NF006129">
    <property type="entry name" value="PRK08273.1"/>
    <property type="match status" value="1"/>
</dbReference>
<evidence type="ECO:0000256" key="3">
    <source>
        <dbReference type="RuleBase" id="RU362132"/>
    </source>
</evidence>
<evidence type="ECO:0000313" key="8">
    <source>
        <dbReference type="EMBL" id="BBY49504.1"/>
    </source>
</evidence>
<dbReference type="InterPro" id="IPR012000">
    <property type="entry name" value="Thiamin_PyroP_enz_cen_dom"/>
</dbReference>
<dbReference type="Proteomes" id="UP000467428">
    <property type="component" value="Chromosome"/>
</dbReference>
<keyword evidence="9" id="KW-1185">Reference proteome</keyword>
<feature type="domain" description="Thiamine pyrophosphate enzyme central" evidence="5">
    <location>
        <begin position="207"/>
        <end position="337"/>
    </location>
</feature>
<feature type="region of interest" description="Disordered" evidence="4">
    <location>
        <begin position="578"/>
        <end position="597"/>
    </location>
</feature>
<sequence>MTTTGSQPQLVADAIVKRLQQWDVARVFGYAGDGINTLLGAMQRSVESGGPEFVSTRHEELAAFAACGHAKYTDKVGVCMATQGPGAIHLLTGLYDAKLDRRPVVAIVGQVVSTALGSGYLQEVDLHSLFKDVCSQYVQTVFAPEQALTALDNAMRTAIATRTPTCLIIPHDVQQAEMPEETEHTHGVVPSSPISARAQIISPESQIRDAAAVINAGSKVALLVGRGAAGCADQIAALVDATGAGVTTSLLGKPVLDETLPWHTGVMGHLGTTASAQLMAECDTLLIVGSNDPWTEFYPAPGQARAVQIDIEPRVLGAKYGIEIAVSGDAHQALADLIPLLKRKTDRGWEQQVRAWTTQWHELADQRCNADSTHANPEFVVRELSKHLPDDARVAVDVGSSVYWYARHLRLPPGVPAHLSGYLACMGSALPYGIAAKLDAPDRPVVALIGDGAMQMAGLQELVTLADRYQDWTDPRFVVLILHNGDLSEVSWEQREMENNPRFDDSQKVPSFPYAAYAEMLGLGAVRITESAQAGDAWQRAFAADRPFVIEAITDPATPLLPPFMPESKSDAMYDAMEQEDGGHAIRERAEEQQAAE</sequence>
<dbReference type="AlphaFoldDB" id="A0A7I7RY01"/>
<keyword evidence="2 3" id="KW-0786">Thiamine pyrophosphate</keyword>
<dbReference type="Pfam" id="PF02775">
    <property type="entry name" value="TPP_enzyme_C"/>
    <property type="match status" value="1"/>
</dbReference>
<reference evidence="8 9" key="1">
    <citation type="journal article" date="2019" name="Emerg. Microbes Infect.">
        <title>Comprehensive subspecies identification of 175 nontuberculous mycobacteria species based on 7547 genomic profiles.</title>
        <authorList>
            <person name="Matsumoto Y."/>
            <person name="Kinjo T."/>
            <person name="Motooka D."/>
            <person name="Nabeya D."/>
            <person name="Jung N."/>
            <person name="Uechi K."/>
            <person name="Horii T."/>
            <person name="Iida T."/>
            <person name="Fujita J."/>
            <person name="Nakamura S."/>
        </authorList>
    </citation>
    <scope>NUCLEOTIDE SEQUENCE [LARGE SCALE GENOMIC DNA]</scope>
    <source>
        <strain evidence="8 9">JCM 18538</strain>
    </source>
</reference>
<dbReference type="EMBL" id="AP022593">
    <property type="protein sequence ID" value="BBY49504.1"/>
    <property type="molecule type" value="Genomic_DNA"/>
</dbReference>
<dbReference type="InterPro" id="IPR047210">
    <property type="entry name" value="TPP_PYR_POXB-like"/>
</dbReference>
<dbReference type="InterPro" id="IPR012001">
    <property type="entry name" value="Thiamin_PyroP_enz_TPP-bd_dom"/>
</dbReference>
<dbReference type="InterPro" id="IPR029061">
    <property type="entry name" value="THDP-binding"/>
</dbReference>
<dbReference type="InterPro" id="IPR047211">
    <property type="entry name" value="POXB-like"/>
</dbReference>
<dbReference type="GO" id="GO:0000287">
    <property type="term" value="F:magnesium ion binding"/>
    <property type="evidence" value="ECO:0007669"/>
    <property type="project" value="InterPro"/>
</dbReference>
<dbReference type="SUPFAM" id="SSF52518">
    <property type="entry name" value="Thiamin diphosphate-binding fold (THDP-binding)"/>
    <property type="match status" value="2"/>
</dbReference>
<feature type="domain" description="Thiamine pyrophosphate enzyme N-terminal TPP-binding" evidence="7">
    <location>
        <begin position="11"/>
        <end position="128"/>
    </location>
</feature>
<feature type="domain" description="Thiamine pyrophosphate enzyme TPP-binding" evidence="6">
    <location>
        <begin position="397"/>
        <end position="551"/>
    </location>
</feature>
<feature type="compositionally biased region" description="Basic and acidic residues" evidence="4">
    <location>
        <begin position="581"/>
        <end position="597"/>
    </location>
</feature>
<dbReference type="PANTHER" id="PTHR42981:SF2">
    <property type="entry name" value="PYRUVATE DEHYDROGENASE [UBIQUINONE]"/>
    <property type="match status" value="1"/>
</dbReference>
<geneLocation type="plasmid" evidence="9">
    <name>pjcm18538 dna</name>
</geneLocation>
<proteinExistence type="inferred from homology"/>
<evidence type="ECO:0000313" key="9">
    <source>
        <dbReference type="Proteomes" id="UP000467428"/>
    </source>
</evidence>
<dbReference type="SUPFAM" id="SSF52467">
    <property type="entry name" value="DHS-like NAD/FAD-binding domain"/>
    <property type="match status" value="1"/>
</dbReference>
<dbReference type="PROSITE" id="PS00187">
    <property type="entry name" value="TPP_ENZYMES"/>
    <property type="match status" value="1"/>
</dbReference>
<evidence type="ECO:0000256" key="2">
    <source>
        <dbReference type="ARBA" id="ARBA00023052"/>
    </source>
</evidence>
<dbReference type="InterPro" id="IPR011766">
    <property type="entry name" value="TPP_enzyme_TPP-bd"/>
</dbReference>
<dbReference type="InterPro" id="IPR000399">
    <property type="entry name" value="TPP-bd_CS"/>
</dbReference>
<dbReference type="GO" id="GO:0003824">
    <property type="term" value="F:catalytic activity"/>
    <property type="evidence" value="ECO:0007669"/>
    <property type="project" value="InterPro"/>
</dbReference>
<dbReference type="Gene3D" id="3.40.50.970">
    <property type="match status" value="2"/>
</dbReference>
<dbReference type="InterPro" id="IPR029035">
    <property type="entry name" value="DHS-like_NAD/FAD-binding_dom"/>
</dbReference>
<dbReference type="Pfam" id="PF00205">
    <property type="entry name" value="TPP_enzyme_M"/>
    <property type="match status" value="1"/>
</dbReference>
<comment type="similarity">
    <text evidence="1 3">Belongs to the TPP enzyme family.</text>
</comment>
<dbReference type="RefSeq" id="WP_163919133.1">
    <property type="nucleotide sequence ID" value="NZ_AP022593.1"/>
</dbReference>
<evidence type="ECO:0000256" key="1">
    <source>
        <dbReference type="ARBA" id="ARBA00007812"/>
    </source>
</evidence>
<dbReference type="CDD" id="cd07039">
    <property type="entry name" value="TPP_PYR_POX"/>
    <property type="match status" value="1"/>
</dbReference>
<dbReference type="PANTHER" id="PTHR42981">
    <property type="entry name" value="PYRUVATE DEHYDROGENASE [UBIQUINONE]"/>
    <property type="match status" value="1"/>
</dbReference>
<evidence type="ECO:0000259" key="6">
    <source>
        <dbReference type="Pfam" id="PF02775"/>
    </source>
</evidence>
<protein>
    <submittedName>
        <fullName evidence="8">Thiamine pyrophosphate-requiring protein</fullName>
    </submittedName>
</protein>
<evidence type="ECO:0000259" key="5">
    <source>
        <dbReference type="Pfam" id="PF00205"/>
    </source>
</evidence>
<dbReference type="Gene3D" id="3.40.50.1220">
    <property type="entry name" value="TPP-binding domain"/>
    <property type="match status" value="1"/>
</dbReference>
<dbReference type="Pfam" id="PF02776">
    <property type="entry name" value="TPP_enzyme_N"/>
    <property type="match status" value="1"/>
</dbReference>
<evidence type="ECO:0000259" key="7">
    <source>
        <dbReference type="Pfam" id="PF02776"/>
    </source>
</evidence>
<evidence type="ECO:0000256" key="4">
    <source>
        <dbReference type="SAM" id="MobiDB-lite"/>
    </source>
</evidence>